<evidence type="ECO:0000313" key="2">
    <source>
        <dbReference type="EMBL" id="KAK4438194.1"/>
    </source>
</evidence>
<feature type="compositionally biased region" description="Low complexity" evidence="1">
    <location>
        <begin position="456"/>
        <end position="466"/>
    </location>
</feature>
<dbReference type="InterPro" id="IPR039928">
    <property type="entry name" value="LNK"/>
</dbReference>
<feature type="compositionally biased region" description="Low complexity" evidence="1">
    <location>
        <begin position="96"/>
        <end position="113"/>
    </location>
</feature>
<sequence>MSELCMYEFEDIVWDELCRTDDHLVPHPESERPDDDSSLGDSHKKLRREITSIANNIRDRSTAGYVDQGREQEDFSSMSKRRNMMLDNDSWPQGPSDIFHSSSDSDSIKEASSLASENATSSGHALKRNIADKKGSEACANDTLLGDKTTTVDNNSFSYPLGDITHTSNNLDFFDNTEDKDSNDFLYYGWPEIGNFEDVDRMFRSCDSTFGLGASKEDELGWFSSADNIGGSGDVVNSDVNKFPCPESNLVENISENHDSSRTYSINDSAMTSAHVSYKDSSWTSEKPDLCVSFMNGPAGAERQDGFIHKEQVNEHKKHLKLQNQSVGKRKEHYFRNGSFSYINNLSNEVVQLPSEATADQALQQQQASSPDSYNYLQNPLSYLHSDNSQLSGPTSVNPNISGVKAENNDLTSPSPRNSSNTSNQLQSMESSHDSPFQVTAPAGRGKREKLHNRQSSRSSGNSNLQNANLTVQAAIGDPGSTGKQVHYYGDKVENHSDNEGVSFLIPAELGSSNIQDSSTMSSGVNDISMEAASFRQLQLVMEQLDLRTKLCIRDSLYRLARSAEQRHNHAKFNGGCGDERDAGGALMAEGTNHFMDMETDTNPIDRSIAHLLFHRPSESHAVHAHDSLPFKSPGVVHGSLTSPPIMVEKLVNCEEAVSEIEKLADH</sequence>
<reference evidence="2" key="2">
    <citation type="journal article" date="2024" name="Plant">
        <title>Genomic evolution and insights into agronomic trait innovations of Sesamum species.</title>
        <authorList>
            <person name="Miao H."/>
            <person name="Wang L."/>
            <person name="Qu L."/>
            <person name="Liu H."/>
            <person name="Sun Y."/>
            <person name="Le M."/>
            <person name="Wang Q."/>
            <person name="Wei S."/>
            <person name="Zheng Y."/>
            <person name="Lin W."/>
            <person name="Duan Y."/>
            <person name="Cao H."/>
            <person name="Xiong S."/>
            <person name="Wang X."/>
            <person name="Wei L."/>
            <person name="Li C."/>
            <person name="Ma Q."/>
            <person name="Ju M."/>
            <person name="Zhao R."/>
            <person name="Li G."/>
            <person name="Mu C."/>
            <person name="Tian Q."/>
            <person name="Mei H."/>
            <person name="Zhang T."/>
            <person name="Gao T."/>
            <person name="Zhang H."/>
        </authorList>
    </citation>
    <scope>NUCLEOTIDE SEQUENCE</scope>
    <source>
        <strain evidence="2">3651</strain>
    </source>
</reference>
<dbReference type="EMBL" id="JACGWO010000001">
    <property type="protein sequence ID" value="KAK4438194.1"/>
    <property type="molecule type" value="Genomic_DNA"/>
</dbReference>
<protein>
    <submittedName>
        <fullName evidence="2">Protein LNK1</fullName>
    </submittedName>
</protein>
<evidence type="ECO:0000313" key="3">
    <source>
        <dbReference type="Proteomes" id="UP001293254"/>
    </source>
</evidence>
<reference evidence="2" key="1">
    <citation type="submission" date="2020-06" db="EMBL/GenBank/DDBJ databases">
        <authorList>
            <person name="Li T."/>
            <person name="Hu X."/>
            <person name="Zhang T."/>
            <person name="Song X."/>
            <person name="Zhang H."/>
            <person name="Dai N."/>
            <person name="Sheng W."/>
            <person name="Hou X."/>
            <person name="Wei L."/>
        </authorList>
    </citation>
    <scope>NUCLEOTIDE SEQUENCE</scope>
    <source>
        <strain evidence="2">3651</strain>
        <tissue evidence="2">Leaf</tissue>
    </source>
</reference>
<dbReference type="GO" id="GO:0007623">
    <property type="term" value="P:circadian rhythm"/>
    <property type="evidence" value="ECO:0007669"/>
    <property type="project" value="InterPro"/>
</dbReference>
<evidence type="ECO:0000256" key="1">
    <source>
        <dbReference type="SAM" id="MobiDB-lite"/>
    </source>
</evidence>
<dbReference type="PANTHER" id="PTHR33334">
    <property type="entry name" value="PROTEIN LNK1"/>
    <property type="match status" value="1"/>
</dbReference>
<dbReference type="GO" id="GO:0006355">
    <property type="term" value="P:regulation of DNA-templated transcription"/>
    <property type="evidence" value="ECO:0007669"/>
    <property type="project" value="InterPro"/>
</dbReference>
<feature type="compositionally biased region" description="Low complexity" evidence="1">
    <location>
        <begin position="412"/>
        <end position="424"/>
    </location>
</feature>
<comment type="caution">
    <text evidence="2">The sequence shown here is derived from an EMBL/GenBank/DDBJ whole genome shotgun (WGS) entry which is preliminary data.</text>
</comment>
<feature type="compositionally biased region" description="Low complexity" evidence="1">
    <location>
        <begin position="359"/>
        <end position="368"/>
    </location>
</feature>
<proteinExistence type="predicted"/>
<dbReference type="Proteomes" id="UP001293254">
    <property type="component" value="Unassembled WGS sequence"/>
</dbReference>
<feature type="region of interest" description="Disordered" evidence="1">
    <location>
        <begin position="359"/>
        <end position="466"/>
    </location>
</feature>
<dbReference type="PANTHER" id="PTHR33334:SF8">
    <property type="entry name" value="PROTEIN LNK1"/>
    <property type="match status" value="1"/>
</dbReference>
<feature type="compositionally biased region" description="Basic residues" evidence="1">
    <location>
        <begin position="445"/>
        <end position="455"/>
    </location>
</feature>
<gene>
    <name evidence="2" type="ORF">Salat_0153600</name>
</gene>
<accession>A0AAE1YXE3</accession>
<feature type="compositionally biased region" description="Polar residues" evidence="1">
    <location>
        <begin position="369"/>
        <end position="401"/>
    </location>
</feature>
<organism evidence="2 3">
    <name type="scientific">Sesamum alatum</name>
    <dbReference type="NCBI Taxonomy" id="300844"/>
    <lineage>
        <taxon>Eukaryota</taxon>
        <taxon>Viridiplantae</taxon>
        <taxon>Streptophyta</taxon>
        <taxon>Embryophyta</taxon>
        <taxon>Tracheophyta</taxon>
        <taxon>Spermatophyta</taxon>
        <taxon>Magnoliopsida</taxon>
        <taxon>eudicotyledons</taxon>
        <taxon>Gunneridae</taxon>
        <taxon>Pentapetalae</taxon>
        <taxon>asterids</taxon>
        <taxon>lamiids</taxon>
        <taxon>Lamiales</taxon>
        <taxon>Pedaliaceae</taxon>
        <taxon>Sesamum</taxon>
    </lineage>
</organism>
<name>A0AAE1YXE3_9LAMI</name>
<dbReference type="AlphaFoldDB" id="A0AAE1YXE3"/>
<feature type="compositionally biased region" description="Polar residues" evidence="1">
    <location>
        <begin position="114"/>
        <end position="123"/>
    </location>
</feature>
<feature type="region of interest" description="Disordered" evidence="1">
    <location>
        <begin position="85"/>
        <end position="124"/>
    </location>
</feature>
<feature type="compositionally biased region" description="Polar residues" evidence="1">
    <location>
        <begin position="425"/>
        <end position="438"/>
    </location>
</feature>
<keyword evidence="3" id="KW-1185">Reference proteome</keyword>